<dbReference type="EMBL" id="JBHSBC010000067">
    <property type="protein sequence ID" value="MFC3986782.1"/>
    <property type="molecule type" value="Genomic_DNA"/>
</dbReference>
<gene>
    <name evidence="1" type="ORF">ACFOYY_42100</name>
</gene>
<name>A0ABV8FHU3_9ACTN</name>
<protein>
    <submittedName>
        <fullName evidence="1">Uncharacterized protein</fullName>
    </submittedName>
</protein>
<organism evidence="1 2">
    <name type="scientific">Streptosporangium jomthongense</name>
    <dbReference type="NCBI Taxonomy" id="1193683"/>
    <lineage>
        <taxon>Bacteria</taxon>
        <taxon>Bacillati</taxon>
        <taxon>Actinomycetota</taxon>
        <taxon>Actinomycetes</taxon>
        <taxon>Streptosporangiales</taxon>
        <taxon>Streptosporangiaceae</taxon>
        <taxon>Streptosporangium</taxon>
    </lineage>
</organism>
<comment type="caution">
    <text evidence="1">The sequence shown here is derived from an EMBL/GenBank/DDBJ whole genome shotgun (WGS) entry which is preliminary data.</text>
</comment>
<dbReference type="Proteomes" id="UP001595698">
    <property type="component" value="Unassembled WGS sequence"/>
</dbReference>
<proteinExistence type="predicted"/>
<sequence>MPFKDFAVGEILTSSDVDTYLMSQAVIRCTSATRPTPVQGMHIYETDTNKTQRYNGSVWEELGAAWKDYTPTVYQNASTISSGLTKWGKYRQNGNIVEVYIRVLNSSGFSGTSDQIAVSAPVNGYAPSAPSITQGEQVIGSYQGNAVDATVALGVITSSARDRFKIYRAYASGSSVGFSSVTGTLFASSGQEFILHGAYLSAAS</sequence>
<keyword evidence="2" id="KW-1185">Reference proteome</keyword>
<reference evidence="2" key="1">
    <citation type="journal article" date="2019" name="Int. J. Syst. Evol. Microbiol.">
        <title>The Global Catalogue of Microorganisms (GCM) 10K type strain sequencing project: providing services to taxonomists for standard genome sequencing and annotation.</title>
        <authorList>
            <consortium name="The Broad Institute Genomics Platform"/>
            <consortium name="The Broad Institute Genome Sequencing Center for Infectious Disease"/>
            <person name="Wu L."/>
            <person name="Ma J."/>
        </authorList>
    </citation>
    <scope>NUCLEOTIDE SEQUENCE [LARGE SCALE GENOMIC DNA]</scope>
    <source>
        <strain evidence="2">TBRC 7912</strain>
    </source>
</reference>
<evidence type="ECO:0000313" key="2">
    <source>
        <dbReference type="Proteomes" id="UP001595698"/>
    </source>
</evidence>
<evidence type="ECO:0000313" key="1">
    <source>
        <dbReference type="EMBL" id="MFC3986782.1"/>
    </source>
</evidence>
<accession>A0ABV8FHU3</accession>
<dbReference type="RefSeq" id="WP_386197132.1">
    <property type="nucleotide sequence ID" value="NZ_JBHSBC010000067.1"/>
</dbReference>